<evidence type="ECO:0000256" key="8">
    <source>
        <dbReference type="ARBA" id="ARBA00023136"/>
    </source>
</evidence>
<feature type="transmembrane region" description="Helical" evidence="10">
    <location>
        <begin position="339"/>
        <end position="355"/>
    </location>
</feature>
<dbReference type="OrthoDB" id="66620at2759"/>
<keyword evidence="5" id="KW-0547">Nucleotide-binding</keyword>
<dbReference type="InterPro" id="IPR043926">
    <property type="entry name" value="ABCG_dom"/>
</dbReference>
<proteinExistence type="inferred from homology"/>
<feature type="transmembrane region" description="Helical" evidence="10">
    <location>
        <begin position="362"/>
        <end position="382"/>
    </location>
</feature>
<evidence type="ECO:0000256" key="4">
    <source>
        <dbReference type="ARBA" id="ARBA00022692"/>
    </source>
</evidence>
<dbReference type="InterPro" id="IPR003593">
    <property type="entry name" value="AAA+_ATPase"/>
</dbReference>
<dbReference type="InterPro" id="IPR013525">
    <property type="entry name" value="ABC2_TM"/>
</dbReference>
<evidence type="ECO:0000256" key="9">
    <source>
        <dbReference type="SAM" id="MobiDB-lite"/>
    </source>
</evidence>
<dbReference type="CDD" id="cd03213">
    <property type="entry name" value="ABCG_EPDR"/>
    <property type="match status" value="1"/>
</dbReference>
<feature type="transmembrane region" description="Helical" evidence="10">
    <location>
        <begin position="593"/>
        <end position="613"/>
    </location>
</feature>
<gene>
    <name evidence="12" type="ORF">CAMP_LOCUS9046</name>
</gene>
<keyword evidence="7 10" id="KW-1133">Transmembrane helix</keyword>
<evidence type="ECO:0000256" key="1">
    <source>
        <dbReference type="ARBA" id="ARBA00004141"/>
    </source>
</evidence>
<dbReference type="Pfam" id="PF01061">
    <property type="entry name" value="ABC2_membrane"/>
    <property type="match status" value="1"/>
</dbReference>
<dbReference type="Pfam" id="PF00005">
    <property type="entry name" value="ABC_tran"/>
    <property type="match status" value="1"/>
</dbReference>
<evidence type="ECO:0000313" key="12">
    <source>
        <dbReference type="EMBL" id="CAI5446409.1"/>
    </source>
</evidence>
<dbReference type="FunFam" id="3.40.50.300:FF:000903">
    <property type="entry name" value="ABC transporter G family member 7"/>
    <property type="match status" value="1"/>
</dbReference>
<protein>
    <recommendedName>
        <fullName evidence="11">ABC transporter domain-containing protein</fullName>
    </recommendedName>
</protein>
<feature type="region of interest" description="Disordered" evidence="9">
    <location>
        <begin position="1"/>
        <end position="24"/>
    </location>
</feature>
<dbReference type="SMART" id="SM00382">
    <property type="entry name" value="AAA"/>
    <property type="match status" value="1"/>
</dbReference>
<keyword evidence="4 10" id="KW-0812">Transmembrane</keyword>
<evidence type="ECO:0000256" key="6">
    <source>
        <dbReference type="ARBA" id="ARBA00022840"/>
    </source>
</evidence>
<evidence type="ECO:0000256" key="5">
    <source>
        <dbReference type="ARBA" id="ARBA00022741"/>
    </source>
</evidence>
<comment type="caution">
    <text evidence="12">The sequence shown here is derived from an EMBL/GenBank/DDBJ whole genome shotgun (WGS) entry which is preliminary data.</text>
</comment>
<dbReference type="SUPFAM" id="SSF52540">
    <property type="entry name" value="P-loop containing nucleoside triphosphate hydrolases"/>
    <property type="match status" value="1"/>
</dbReference>
<comment type="subcellular location">
    <subcellularLocation>
        <location evidence="1">Membrane</location>
        <topology evidence="1">Multi-pass membrane protein</topology>
    </subcellularLocation>
</comment>
<accession>A0A9P1MZX5</accession>
<dbReference type="Pfam" id="PF19055">
    <property type="entry name" value="ABC2_membrane_7"/>
    <property type="match status" value="1"/>
</dbReference>
<dbReference type="GO" id="GO:0005524">
    <property type="term" value="F:ATP binding"/>
    <property type="evidence" value="ECO:0007669"/>
    <property type="project" value="UniProtKB-KW"/>
</dbReference>
<keyword evidence="3" id="KW-0813">Transport</keyword>
<dbReference type="GO" id="GO:0005886">
    <property type="term" value="C:plasma membrane"/>
    <property type="evidence" value="ECO:0007669"/>
    <property type="project" value="TreeGrafter"/>
</dbReference>
<dbReference type="InterPro" id="IPR027417">
    <property type="entry name" value="P-loop_NTPase"/>
</dbReference>
<feature type="domain" description="ABC transporter" evidence="11">
    <location>
        <begin position="31"/>
        <end position="276"/>
    </location>
</feature>
<dbReference type="InterPro" id="IPR003439">
    <property type="entry name" value="ABC_transporter-like_ATP-bd"/>
</dbReference>
<evidence type="ECO:0000256" key="10">
    <source>
        <dbReference type="SAM" id="Phobius"/>
    </source>
</evidence>
<comment type="similarity">
    <text evidence="2">Belongs to the ABC transporter superfamily. ABCG family. Eye pigment precursor importer (TC 3.A.1.204) subfamily.</text>
</comment>
<organism evidence="12 13">
    <name type="scientific">Caenorhabditis angaria</name>
    <dbReference type="NCBI Taxonomy" id="860376"/>
    <lineage>
        <taxon>Eukaryota</taxon>
        <taxon>Metazoa</taxon>
        <taxon>Ecdysozoa</taxon>
        <taxon>Nematoda</taxon>
        <taxon>Chromadorea</taxon>
        <taxon>Rhabditida</taxon>
        <taxon>Rhabditina</taxon>
        <taxon>Rhabditomorpha</taxon>
        <taxon>Rhabditoidea</taxon>
        <taxon>Rhabditidae</taxon>
        <taxon>Peloderinae</taxon>
        <taxon>Caenorhabditis</taxon>
    </lineage>
</organism>
<dbReference type="PANTHER" id="PTHR48041:SF68">
    <property type="entry name" value="ABC TRANSPORTER DOMAIN-CONTAINING PROTEIN"/>
    <property type="match status" value="1"/>
</dbReference>
<sequence length="618" mass="70428">MSLSSTNDTDFREEEEKLLTESGKQNHPKCLEFRDIEATSIKKKGVRQEILKGVSGKAKAGELTFIMGSSGAGKTTLLNILTGRNLKKIERDGDILVNGTLITASEIKKISAYVQQDDIFIDKLTVKETLRFSAKLRSPKKLNDDEIDEIVEKLMKEMNLKKCENTLVGSISQKSLSRGERKRLAFACELLTDPQILFCDEPTSGLDSFMSHRVIKALKQLCSQGKTIICTIHQPSTSVFKMADSLILLAQGNIAYQGRAQDIGEFFEKCGYPVPRFVNSADHFMRVLSHGTEEDENVYKNRIDGIIAEYENSKEESTSHSSKREKNNDKVQMKFPRPWILQFLYIFHRSLVVLSRDKFEMIVKFTQIIAMAAVLGSIYFNISIQKSDLLSLKGFAFTTVQLMHLLFMFQTLPLFWKEYPVVIREYQSNMYSPSAYFLAKSMSDMIQYLIFPFIFCSILIWSTNLPRSFWPFFHYYSISLILSLLSTSLSRVVASIVGEISSAVNLLFTITIPFMVFGGFFISYDRIPFYLEPVAAISWHKYAYEGFLIGFMKDVGQIPGCNETSTVFRESCSTGIEFIRQLSFKEDNLWLDYTVLLTVVAILNIAGISAFVWRIRRS</sequence>
<dbReference type="GO" id="GO:0140359">
    <property type="term" value="F:ABC-type transporter activity"/>
    <property type="evidence" value="ECO:0007669"/>
    <property type="project" value="InterPro"/>
</dbReference>
<dbReference type="EMBL" id="CANHGI010000003">
    <property type="protein sequence ID" value="CAI5446409.1"/>
    <property type="molecule type" value="Genomic_DNA"/>
</dbReference>
<dbReference type="PANTHER" id="PTHR48041">
    <property type="entry name" value="ABC TRANSPORTER G FAMILY MEMBER 28"/>
    <property type="match status" value="1"/>
</dbReference>
<feature type="transmembrane region" description="Helical" evidence="10">
    <location>
        <begin position="394"/>
        <end position="416"/>
    </location>
</feature>
<keyword evidence="6" id="KW-0067">ATP-binding</keyword>
<evidence type="ECO:0000256" key="2">
    <source>
        <dbReference type="ARBA" id="ARBA00005814"/>
    </source>
</evidence>
<evidence type="ECO:0000256" key="3">
    <source>
        <dbReference type="ARBA" id="ARBA00022448"/>
    </source>
</evidence>
<dbReference type="Gene3D" id="3.40.50.300">
    <property type="entry name" value="P-loop containing nucleotide triphosphate hydrolases"/>
    <property type="match status" value="1"/>
</dbReference>
<reference evidence="12" key="1">
    <citation type="submission" date="2022-11" db="EMBL/GenBank/DDBJ databases">
        <authorList>
            <person name="Kikuchi T."/>
        </authorList>
    </citation>
    <scope>NUCLEOTIDE SEQUENCE</scope>
    <source>
        <strain evidence="12">PS1010</strain>
    </source>
</reference>
<dbReference type="GO" id="GO:0016887">
    <property type="term" value="F:ATP hydrolysis activity"/>
    <property type="evidence" value="ECO:0007669"/>
    <property type="project" value="InterPro"/>
</dbReference>
<dbReference type="PROSITE" id="PS50893">
    <property type="entry name" value="ABC_TRANSPORTER_2"/>
    <property type="match status" value="1"/>
</dbReference>
<feature type="transmembrane region" description="Helical" evidence="10">
    <location>
        <begin position="506"/>
        <end position="524"/>
    </location>
</feature>
<evidence type="ECO:0000313" key="13">
    <source>
        <dbReference type="Proteomes" id="UP001152747"/>
    </source>
</evidence>
<name>A0A9P1MZX5_9PELO</name>
<dbReference type="Proteomes" id="UP001152747">
    <property type="component" value="Unassembled WGS sequence"/>
</dbReference>
<dbReference type="AlphaFoldDB" id="A0A9P1MZX5"/>
<feature type="transmembrane region" description="Helical" evidence="10">
    <location>
        <begin position="437"/>
        <end position="461"/>
    </location>
</feature>
<keyword evidence="8 10" id="KW-0472">Membrane</keyword>
<keyword evidence="13" id="KW-1185">Reference proteome</keyword>
<dbReference type="InterPro" id="IPR050352">
    <property type="entry name" value="ABCG_transporters"/>
</dbReference>
<feature type="transmembrane region" description="Helical" evidence="10">
    <location>
        <begin position="473"/>
        <end position="494"/>
    </location>
</feature>
<evidence type="ECO:0000259" key="11">
    <source>
        <dbReference type="PROSITE" id="PS50893"/>
    </source>
</evidence>
<evidence type="ECO:0000256" key="7">
    <source>
        <dbReference type="ARBA" id="ARBA00022989"/>
    </source>
</evidence>